<dbReference type="InterPro" id="IPR019787">
    <property type="entry name" value="Znf_PHD-finger"/>
</dbReference>
<evidence type="ECO:0000313" key="8">
    <source>
        <dbReference type="Proteomes" id="UP000594263"/>
    </source>
</evidence>
<dbReference type="InterPro" id="IPR043151">
    <property type="entry name" value="BAH_sf"/>
</dbReference>
<dbReference type="Pfam" id="PF00628">
    <property type="entry name" value="PHD"/>
    <property type="match status" value="1"/>
</dbReference>
<dbReference type="InterPro" id="IPR013083">
    <property type="entry name" value="Znf_RING/FYVE/PHD"/>
</dbReference>
<evidence type="ECO:0000256" key="4">
    <source>
        <dbReference type="SAM" id="MobiDB-lite"/>
    </source>
</evidence>
<evidence type="ECO:0000256" key="2">
    <source>
        <dbReference type="ARBA" id="ARBA00022771"/>
    </source>
</evidence>
<organism evidence="7 8">
    <name type="scientific">Kalanchoe fedtschenkoi</name>
    <name type="common">Lavender scallops</name>
    <name type="synonym">South American air plant</name>
    <dbReference type="NCBI Taxonomy" id="63787"/>
    <lineage>
        <taxon>Eukaryota</taxon>
        <taxon>Viridiplantae</taxon>
        <taxon>Streptophyta</taxon>
        <taxon>Embryophyta</taxon>
        <taxon>Tracheophyta</taxon>
        <taxon>Spermatophyta</taxon>
        <taxon>Magnoliopsida</taxon>
        <taxon>eudicotyledons</taxon>
        <taxon>Gunneridae</taxon>
        <taxon>Pentapetalae</taxon>
        <taxon>Saxifragales</taxon>
        <taxon>Crassulaceae</taxon>
        <taxon>Kalanchoe</taxon>
    </lineage>
</organism>
<keyword evidence="5" id="KW-0732">Signal</keyword>
<dbReference type="InterPro" id="IPR001025">
    <property type="entry name" value="BAH_dom"/>
</dbReference>
<evidence type="ECO:0000256" key="5">
    <source>
        <dbReference type="SAM" id="SignalP"/>
    </source>
</evidence>
<proteinExistence type="predicted"/>
<dbReference type="Proteomes" id="UP000594263">
    <property type="component" value="Unplaced"/>
</dbReference>
<dbReference type="GO" id="GO:0003682">
    <property type="term" value="F:chromatin binding"/>
    <property type="evidence" value="ECO:0007669"/>
    <property type="project" value="InterPro"/>
</dbReference>
<dbReference type="GO" id="GO:0008270">
    <property type="term" value="F:zinc ion binding"/>
    <property type="evidence" value="ECO:0007669"/>
    <property type="project" value="UniProtKB-KW"/>
</dbReference>
<dbReference type="SUPFAM" id="SSF57903">
    <property type="entry name" value="FYVE/PHD zinc finger"/>
    <property type="match status" value="1"/>
</dbReference>
<dbReference type="InterPro" id="IPR011011">
    <property type="entry name" value="Znf_FYVE_PHD"/>
</dbReference>
<dbReference type="PANTHER" id="PTHR46364">
    <property type="entry name" value="OS08G0421900 PROTEIN"/>
    <property type="match status" value="1"/>
</dbReference>
<dbReference type="SMART" id="SM00249">
    <property type="entry name" value="PHD"/>
    <property type="match status" value="1"/>
</dbReference>
<sequence length="249" mass="28378">MTIRNLIFTLLNVLLVGDNILLKAPKGKKPYVAKVIEITADDKQGKNNVQIEGRWYYRPEDAKGGRRNFHGKNELFLSNHVDTQLPESIEGKCNVCTFEEYLKLDVVENTDYFYRLQYDPNTQQFNPNRLEVYGTLNFQHNPFFYHYILLTVRRTCVCELPVNPDLMLVKCDICSGRFHPECVDISRKEAQSLETFICITCKPPDANIQGQTSSSEKEHVSMSPQTNSSSSPSKMPASSSLHKIVPGPK</sequence>
<keyword evidence="1" id="KW-0479">Metal-binding</keyword>
<dbReference type="Gene3D" id="3.30.40.10">
    <property type="entry name" value="Zinc/RING finger domain, C3HC4 (zinc finger)"/>
    <property type="match status" value="1"/>
</dbReference>
<dbReference type="SMART" id="SM00439">
    <property type="entry name" value="BAH"/>
    <property type="match status" value="1"/>
</dbReference>
<evidence type="ECO:0000256" key="3">
    <source>
        <dbReference type="ARBA" id="ARBA00022833"/>
    </source>
</evidence>
<feature type="compositionally biased region" description="Low complexity" evidence="4">
    <location>
        <begin position="221"/>
        <end position="240"/>
    </location>
</feature>
<dbReference type="Gramene" id="Kaladp0071s0319.1.v1.1">
    <property type="protein sequence ID" value="Kaladp0071s0319.1.v1.1"/>
    <property type="gene ID" value="Kaladp0071s0319.v1.1"/>
</dbReference>
<keyword evidence="3" id="KW-0862">Zinc</keyword>
<keyword evidence="8" id="KW-1185">Reference proteome</keyword>
<feature type="signal peptide" evidence="5">
    <location>
        <begin position="1"/>
        <end position="17"/>
    </location>
</feature>
<name>A0A7N0UMD8_KALFE</name>
<evidence type="ECO:0000259" key="6">
    <source>
        <dbReference type="PROSITE" id="PS51038"/>
    </source>
</evidence>
<evidence type="ECO:0000256" key="1">
    <source>
        <dbReference type="ARBA" id="ARBA00022723"/>
    </source>
</evidence>
<dbReference type="PROSITE" id="PS51038">
    <property type="entry name" value="BAH"/>
    <property type="match status" value="1"/>
</dbReference>
<protein>
    <recommendedName>
        <fullName evidence="6">BAH domain-containing protein</fullName>
    </recommendedName>
</protein>
<dbReference type="Pfam" id="PF01426">
    <property type="entry name" value="BAH"/>
    <property type="match status" value="1"/>
</dbReference>
<dbReference type="InterPro" id="IPR019786">
    <property type="entry name" value="Zinc_finger_PHD-type_CS"/>
</dbReference>
<feature type="region of interest" description="Disordered" evidence="4">
    <location>
        <begin position="207"/>
        <end position="249"/>
    </location>
</feature>
<dbReference type="PROSITE" id="PS01359">
    <property type="entry name" value="ZF_PHD_1"/>
    <property type="match status" value="1"/>
</dbReference>
<accession>A0A7N0UMD8</accession>
<dbReference type="EnsemblPlants" id="Kaladp0071s0319.1.v1.1">
    <property type="protein sequence ID" value="Kaladp0071s0319.1.v1.1"/>
    <property type="gene ID" value="Kaladp0071s0319.v1.1"/>
</dbReference>
<dbReference type="Gene3D" id="2.30.30.490">
    <property type="match status" value="1"/>
</dbReference>
<feature type="domain" description="BAH" evidence="6">
    <location>
        <begin position="12"/>
        <end position="129"/>
    </location>
</feature>
<dbReference type="AlphaFoldDB" id="A0A7N0UMD8"/>
<keyword evidence="2" id="KW-0863">Zinc-finger</keyword>
<reference evidence="7" key="1">
    <citation type="submission" date="2021-01" db="UniProtKB">
        <authorList>
            <consortium name="EnsemblPlants"/>
        </authorList>
    </citation>
    <scope>IDENTIFICATION</scope>
</reference>
<evidence type="ECO:0000313" key="7">
    <source>
        <dbReference type="EnsemblPlants" id="Kaladp0071s0319.1.v1.1"/>
    </source>
</evidence>
<dbReference type="InterPro" id="IPR001965">
    <property type="entry name" value="Znf_PHD"/>
</dbReference>
<feature type="chain" id="PRO_5029601809" description="BAH domain-containing protein" evidence="5">
    <location>
        <begin position="18"/>
        <end position="249"/>
    </location>
</feature>